<organism evidence="11">
    <name type="scientific">Heterosigma akashiwo</name>
    <name type="common">Chromophytic alga</name>
    <name type="synonym">Heterosigma carterae</name>
    <dbReference type="NCBI Taxonomy" id="2829"/>
    <lineage>
        <taxon>Eukaryota</taxon>
        <taxon>Sar</taxon>
        <taxon>Stramenopiles</taxon>
        <taxon>Ochrophyta</taxon>
        <taxon>Raphidophyceae</taxon>
        <taxon>Chattonellales</taxon>
        <taxon>Chattonellaceae</taxon>
        <taxon>Heterosigma</taxon>
    </lineage>
</organism>
<dbReference type="Gene3D" id="3.30.830.10">
    <property type="entry name" value="Metalloenzyme, LuxS/M16 peptidase-like"/>
    <property type="match status" value="2"/>
</dbReference>
<dbReference type="GO" id="GO:0005739">
    <property type="term" value="C:mitochondrion"/>
    <property type="evidence" value="ECO:0007669"/>
    <property type="project" value="UniProtKB-SubCell"/>
</dbReference>
<keyword evidence="4" id="KW-0479">Metal-binding</keyword>
<dbReference type="AlphaFoldDB" id="A0A6V1PYM0"/>
<dbReference type="EMBL" id="HBIU01020505">
    <property type="protein sequence ID" value="CAE0630886.1"/>
    <property type="molecule type" value="Transcribed_RNA"/>
</dbReference>
<evidence type="ECO:0000259" key="10">
    <source>
        <dbReference type="Pfam" id="PF05193"/>
    </source>
</evidence>
<accession>A0A6V1PYM0</accession>
<protein>
    <recommendedName>
        <fullName evidence="12">Peptidase M16 C-terminal domain-containing protein</fullName>
    </recommendedName>
</protein>
<dbReference type="GO" id="GO:0046872">
    <property type="term" value="F:metal ion binding"/>
    <property type="evidence" value="ECO:0007669"/>
    <property type="project" value="UniProtKB-KW"/>
</dbReference>
<evidence type="ECO:0000256" key="6">
    <source>
        <dbReference type="ARBA" id="ARBA00022833"/>
    </source>
</evidence>
<name>A0A6V1PYM0_HETAK</name>
<evidence type="ECO:0008006" key="12">
    <source>
        <dbReference type="Google" id="ProtNLM"/>
    </source>
</evidence>
<proteinExistence type="predicted"/>
<evidence type="ECO:0000256" key="2">
    <source>
        <dbReference type="ARBA" id="ARBA00004173"/>
    </source>
</evidence>
<dbReference type="PANTHER" id="PTHR11851:SF149">
    <property type="entry name" value="GH01077P"/>
    <property type="match status" value="1"/>
</dbReference>
<dbReference type="SUPFAM" id="SSF63411">
    <property type="entry name" value="LuxS/MPP-like metallohydrolase"/>
    <property type="match status" value="2"/>
</dbReference>
<dbReference type="GO" id="GO:0008237">
    <property type="term" value="F:metallopeptidase activity"/>
    <property type="evidence" value="ECO:0007669"/>
    <property type="project" value="UniProtKB-KW"/>
</dbReference>
<dbReference type="FunFam" id="3.30.830.10:FF:000001">
    <property type="entry name" value="Mitochondrial-processing peptidase subunit beta, mitochondrial"/>
    <property type="match status" value="1"/>
</dbReference>
<comment type="cofactor">
    <cofactor evidence="1">
        <name>Zn(2+)</name>
        <dbReference type="ChEBI" id="CHEBI:29105"/>
    </cofactor>
</comment>
<comment type="subcellular location">
    <subcellularLocation>
        <location evidence="2">Mitochondrion</location>
    </subcellularLocation>
</comment>
<evidence type="ECO:0000256" key="8">
    <source>
        <dbReference type="ARBA" id="ARBA00023128"/>
    </source>
</evidence>
<keyword evidence="7" id="KW-0482">Metalloprotease</keyword>
<dbReference type="GO" id="GO:0006508">
    <property type="term" value="P:proteolysis"/>
    <property type="evidence" value="ECO:0007669"/>
    <property type="project" value="UniProtKB-KW"/>
</dbReference>
<evidence type="ECO:0000313" key="11">
    <source>
        <dbReference type="EMBL" id="CAE0630886.1"/>
    </source>
</evidence>
<keyword evidence="3" id="KW-0645">Protease</keyword>
<feature type="domain" description="Peptidase M16 C-terminal" evidence="10">
    <location>
        <begin position="187"/>
        <end position="370"/>
    </location>
</feature>
<feature type="domain" description="Peptidase M16 N-terminal" evidence="9">
    <location>
        <begin position="40"/>
        <end position="177"/>
    </location>
</feature>
<sequence length="455" mass="47171">MASLVNQGIRRSVQKALGNSARAFASGPSTSVSKLSNGVRVASEESGCATATVSVWIDSGSRYEMKTTNGVNYLAGKAALMEPGVQPEIAKLGGQVAAYTSREQTVYYATVMKEKAPAAMALLANLVKSAPAAAVVDCAKTGVLAELASADVPGGAALMEDLHEAAYLDTALGLPIKGSADTVGGLSAGDVAALKEGAYTAPRLVVAGAGGVGQEQLAALAEEAFGGLAAAPAGGVEAAMEAGIFCGSDKRIRYDSMKTAKVALAFETGGWTSEQSVPLMLMQTLLGAWDAGGVMGPNMASKFGQDVAEEGCAASYGAFLAQYKDTGLFGIQAAAGDSNLDDLAYAMTHHLVRLCHQVTDAEVARAKRALKANLRAQANSGPAICEDIGRQMLAYGRRVPAAEMEARIDALTTDDVKTVAKAVINDKDHALAAVGGIHELPDYNWIRRRSYWLRY</sequence>
<keyword evidence="8" id="KW-0496">Mitochondrion</keyword>
<evidence type="ECO:0000259" key="9">
    <source>
        <dbReference type="Pfam" id="PF00675"/>
    </source>
</evidence>
<dbReference type="Pfam" id="PF05193">
    <property type="entry name" value="Peptidase_M16_C"/>
    <property type="match status" value="1"/>
</dbReference>
<gene>
    <name evidence="11" type="ORF">HAKA00212_LOCUS9583</name>
</gene>
<evidence type="ECO:0000256" key="4">
    <source>
        <dbReference type="ARBA" id="ARBA00022723"/>
    </source>
</evidence>
<dbReference type="InterPro" id="IPR007863">
    <property type="entry name" value="Peptidase_M16_C"/>
</dbReference>
<keyword evidence="5" id="KW-0378">Hydrolase</keyword>
<keyword evidence="6" id="KW-0862">Zinc</keyword>
<dbReference type="InterPro" id="IPR011765">
    <property type="entry name" value="Pept_M16_N"/>
</dbReference>
<dbReference type="InterPro" id="IPR050361">
    <property type="entry name" value="MPP/UQCRC_Complex"/>
</dbReference>
<evidence type="ECO:0000256" key="7">
    <source>
        <dbReference type="ARBA" id="ARBA00023049"/>
    </source>
</evidence>
<dbReference type="InterPro" id="IPR011249">
    <property type="entry name" value="Metalloenz_LuxS/M16"/>
</dbReference>
<dbReference type="Pfam" id="PF00675">
    <property type="entry name" value="Peptidase_M16"/>
    <property type="match status" value="1"/>
</dbReference>
<evidence type="ECO:0000256" key="3">
    <source>
        <dbReference type="ARBA" id="ARBA00022670"/>
    </source>
</evidence>
<dbReference type="PANTHER" id="PTHR11851">
    <property type="entry name" value="METALLOPROTEASE"/>
    <property type="match status" value="1"/>
</dbReference>
<evidence type="ECO:0000256" key="1">
    <source>
        <dbReference type="ARBA" id="ARBA00001947"/>
    </source>
</evidence>
<reference evidence="11" key="1">
    <citation type="submission" date="2021-01" db="EMBL/GenBank/DDBJ databases">
        <authorList>
            <person name="Corre E."/>
            <person name="Pelletier E."/>
            <person name="Niang G."/>
            <person name="Scheremetjew M."/>
            <person name="Finn R."/>
            <person name="Kale V."/>
            <person name="Holt S."/>
            <person name="Cochrane G."/>
            <person name="Meng A."/>
            <person name="Brown T."/>
            <person name="Cohen L."/>
        </authorList>
    </citation>
    <scope>NUCLEOTIDE SEQUENCE</scope>
    <source>
        <strain evidence="11">CCMP3107</strain>
    </source>
</reference>
<evidence type="ECO:0000256" key="5">
    <source>
        <dbReference type="ARBA" id="ARBA00022801"/>
    </source>
</evidence>